<proteinExistence type="predicted"/>
<dbReference type="SUPFAM" id="SSF52047">
    <property type="entry name" value="RNI-like"/>
    <property type="match status" value="1"/>
</dbReference>
<comment type="caution">
    <text evidence="2">The sequence shown here is derived from an EMBL/GenBank/DDBJ whole genome shotgun (WGS) entry which is preliminary data.</text>
</comment>
<evidence type="ECO:0000259" key="1">
    <source>
        <dbReference type="Pfam" id="PF24758"/>
    </source>
</evidence>
<dbReference type="Pfam" id="PF24758">
    <property type="entry name" value="LRR_At5g56370"/>
    <property type="match status" value="1"/>
</dbReference>
<dbReference type="EMBL" id="JAZDWU010000002">
    <property type="protein sequence ID" value="KAL0010763.1"/>
    <property type="molecule type" value="Genomic_DNA"/>
</dbReference>
<dbReference type="InterPro" id="IPR055411">
    <property type="entry name" value="LRR_FXL15/At3g58940/PEG3-like"/>
</dbReference>
<protein>
    <recommendedName>
        <fullName evidence="1">F-box/LRR-repeat protein 15/At3g58940/PEG3-like LRR domain-containing protein</fullName>
    </recommendedName>
</protein>
<feature type="domain" description="F-box/LRR-repeat protein 15/At3g58940/PEG3-like LRR" evidence="1">
    <location>
        <begin position="6"/>
        <end position="116"/>
    </location>
</feature>
<organism evidence="2 3">
    <name type="scientific">Lithocarpus litseifolius</name>
    <dbReference type="NCBI Taxonomy" id="425828"/>
    <lineage>
        <taxon>Eukaryota</taxon>
        <taxon>Viridiplantae</taxon>
        <taxon>Streptophyta</taxon>
        <taxon>Embryophyta</taxon>
        <taxon>Tracheophyta</taxon>
        <taxon>Spermatophyta</taxon>
        <taxon>Magnoliopsida</taxon>
        <taxon>eudicotyledons</taxon>
        <taxon>Gunneridae</taxon>
        <taxon>Pentapetalae</taxon>
        <taxon>rosids</taxon>
        <taxon>fabids</taxon>
        <taxon>Fagales</taxon>
        <taxon>Fagaceae</taxon>
        <taxon>Lithocarpus</taxon>
    </lineage>
</organism>
<accession>A0AAW2DMF2</accession>
<evidence type="ECO:0000313" key="3">
    <source>
        <dbReference type="Proteomes" id="UP001459277"/>
    </source>
</evidence>
<sequence length="229" mass="26000">MEKVKRYVLPKTTFSVGSLAKLTLKGCKLLGDYFGDNMNKFICLRKLTQLSVEVDDLTVKKILCCCPLLEEFTQSWCMKAEFVHIGYAPKLKKAILNGVKRIKIEAPNLEQLYCRGHPTIYNWKIGLSSILAALSSFFFFVRLPLSLLLHILSLCLLEGPCVPPKRSFTSEELSRDLPIPAVAIVEHLKLYNVRVQTMQDNTALLDGLLWSYHPKALLRRADSKNNELT</sequence>
<dbReference type="AlphaFoldDB" id="A0AAW2DMF2"/>
<reference evidence="2 3" key="1">
    <citation type="submission" date="2024-01" db="EMBL/GenBank/DDBJ databases">
        <title>A telomere-to-telomere, gap-free genome of sweet tea (Lithocarpus litseifolius).</title>
        <authorList>
            <person name="Zhou J."/>
        </authorList>
    </citation>
    <scope>NUCLEOTIDE SEQUENCE [LARGE SCALE GENOMIC DNA]</scope>
    <source>
        <strain evidence="2">Zhou-2022a</strain>
        <tissue evidence="2">Leaf</tissue>
    </source>
</reference>
<keyword evidence="3" id="KW-1185">Reference proteome</keyword>
<gene>
    <name evidence="2" type="ORF">SO802_005871</name>
</gene>
<evidence type="ECO:0000313" key="2">
    <source>
        <dbReference type="EMBL" id="KAL0010763.1"/>
    </source>
</evidence>
<name>A0AAW2DMF2_9ROSI</name>
<dbReference type="Proteomes" id="UP001459277">
    <property type="component" value="Unassembled WGS sequence"/>
</dbReference>